<dbReference type="SUPFAM" id="SSF46774">
    <property type="entry name" value="ARID-like"/>
    <property type="match status" value="1"/>
</dbReference>
<dbReference type="CDD" id="cd00167">
    <property type="entry name" value="SANT"/>
    <property type="match status" value="1"/>
</dbReference>
<dbReference type="InterPro" id="IPR001005">
    <property type="entry name" value="SANT/Myb"/>
</dbReference>
<dbReference type="CDD" id="cd16100">
    <property type="entry name" value="ARID"/>
    <property type="match status" value="1"/>
</dbReference>
<dbReference type="OrthoDB" id="1938591at2759"/>
<keyword evidence="2" id="KW-1185">Reference proteome</keyword>
<dbReference type="PANTHER" id="PTHR46410">
    <property type="entry name" value="AT-RICH INTERACTIVE DOMAIN-CONTAINING PROTEIN 2"/>
    <property type="match status" value="1"/>
</dbReference>
<dbReference type="AlphaFoldDB" id="A0A8B8KFP2"/>
<accession>A0A8B8KFP2</accession>
<dbReference type="SMART" id="SM01014">
    <property type="entry name" value="ARID"/>
    <property type="match status" value="1"/>
</dbReference>
<dbReference type="Pfam" id="PF01388">
    <property type="entry name" value="ARID"/>
    <property type="match status" value="1"/>
</dbReference>
<reference evidence="3" key="2">
    <citation type="submission" date="2025-08" db="UniProtKB">
        <authorList>
            <consortium name="RefSeq"/>
        </authorList>
    </citation>
    <scope>IDENTIFICATION</scope>
    <source>
        <tissue evidence="3">Young leaves</tissue>
    </source>
</reference>
<dbReference type="InterPro" id="IPR036431">
    <property type="entry name" value="ARID_dom_sf"/>
</dbReference>
<evidence type="ECO:0000313" key="2">
    <source>
        <dbReference type="Proteomes" id="UP000694853"/>
    </source>
</evidence>
<evidence type="ECO:0000259" key="1">
    <source>
        <dbReference type="PROSITE" id="PS51011"/>
    </source>
</evidence>
<dbReference type="GeneID" id="113855265"/>
<feature type="domain" description="ARID" evidence="1">
    <location>
        <begin position="45"/>
        <end position="138"/>
    </location>
</feature>
<dbReference type="PANTHER" id="PTHR46410:SF18">
    <property type="entry name" value="AT-RICH INTERACTIVE DOMAIN-CONTAINING PROTEIN 2"/>
    <property type="match status" value="1"/>
</dbReference>
<dbReference type="Proteomes" id="UP000694853">
    <property type="component" value="Unplaced"/>
</dbReference>
<organism evidence="2 3">
    <name type="scientific">Abrus precatorius</name>
    <name type="common">Indian licorice</name>
    <name type="synonym">Glycine abrus</name>
    <dbReference type="NCBI Taxonomy" id="3816"/>
    <lineage>
        <taxon>Eukaryota</taxon>
        <taxon>Viridiplantae</taxon>
        <taxon>Streptophyta</taxon>
        <taxon>Embryophyta</taxon>
        <taxon>Tracheophyta</taxon>
        <taxon>Spermatophyta</taxon>
        <taxon>Magnoliopsida</taxon>
        <taxon>eudicotyledons</taxon>
        <taxon>Gunneridae</taxon>
        <taxon>Pentapetalae</taxon>
        <taxon>rosids</taxon>
        <taxon>fabids</taxon>
        <taxon>Fabales</taxon>
        <taxon>Fabaceae</taxon>
        <taxon>Papilionoideae</taxon>
        <taxon>50 kb inversion clade</taxon>
        <taxon>NPAAA clade</taxon>
        <taxon>indigoferoid/millettioid clade</taxon>
        <taxon>Abreae</taxon>
        <taxon>Abrus</taxon>
    </lineage>
</organism>
<dbReference type="RefSeq" id="XP_027342630.1">
    <property type="nucleotide sequence ID" value="XM_027486829.1"/>
</dbReference>
<gene>
    <name evidence="3" type="primary">LOC113855265</name>
</gene>
<reference evidence="2" key="1">
    <citation type="journal article" date="2019" name="Toxins">
        <title>Detection of Abrin-Like and Prepropulchellin-Like Toxin Genes and Transcripts Using Whole Genome Sequencing and Full-Length Transcript Sequencing of Abrus precatorius.</title>
        <authorList>
            <person name="Hovde B.T."/>
            <person name="Daligault H.E."/>
            <person name="Hanschen E.R."/>
            <person name="Kunde Y.A."/>
            <person name="Johnson M.B."/>
            <person name="Starkenburg S.R."/>
            <person name="Johnson S.L."/>
        </authorList>
    </citation>
    <scope>NUCLEOTIDE SEQUENCE [LARGE SCALE GENOMIC DNA]</scope>
</reference>
<name>A0A8B8KFP2_ABRPR</name>
<sequence>MEGWSSLSNGSSLDCIGVERVFAFHDNDCFLVKDHVDNAADNDKVKQKCSFYQNFPDYLKDSCSKGFARSVPVGLGNGQLVDLYKLFSLVKERGGYAVVSEKGLWGNVTKQLGLDLELLALVKLVYDKYLNDFERQFRNTFEEKNIKNGNHGCDWDFESLPLDLEKEFRGLLRPNLKDKDDDELVMLESEKIRKYIDLVSCNNDTNILDTKNQNNKCKDVQQVDGDDDDEKSCNGIKDDPASLGAESTKKEFTKNKRKREALTAMLNWMRHIAKHPLDPLTQPMPKPLKWKEYEGQNFFGQVLRAREVLLQSRHVERNSGSSSLQKVKMHPAMYDDPVTLDHRATVRLRCSERLPTSVKSRSCSCCNPCSPNGNRLASSINTEAENCPLEKKTTPDLLTAKIMADPSGDDVREKQVSVGPLFQAEVPEWTGVVSESDSKWLGTQVWPLKHDTKPATETDLLGRGKQSKCCCQFRGSVKCVRFHIIENRLKLKLKLGSVFYHWGFDQMGEEVSLQWTAEEEKKFKDIMRSNIPSQKKLFWNNPSKYFPNKTRRDLVSYYFNVFLIQLRSYQNRVTPKNVDSDDDEVEFGSFSDGFGVEAVKVSSIDLLECSENKQCTDSE</sequence>
<dbReference type="PROSITE" id="PS51011">
    <property type="entry name" value="ARID"/>
    <property type="match status" value="1"/>
</dbReference>
<dbReference type="GO" id="GO:0003677">
    <property type="term" value="F:DNA binding"/>
    <property type="evidence" value="ECO:0007669"/>
    <property type="project" value="InterPro"/>
</dbReference>
<protein>
    <submittedName>
        <fullName evidence="3">AT-rich interactive domain-containing protein 2</fullName>
    </submittedName>
</protein>
<dbReference type="Gene3D" id="1.10.150.60">
    <property type="entry name" value="ARID DNA-binding domain"/>
    <property type="match status" value="1"/>
</dbReference>
<dbReference type="SMART" id="SM00501">
    <property type="entry name" value="BRIGHT"/>
    <property type="match status" value="1"/>
</dbReference>
<dbReference type="InterPro" id="IPR001606">
    <property type="entry name" value="ARID_dom"/>
</dbReference>
<dbReference type="KEGG" id="aprc:113855265"/>
<evidence type="ECO:0000313" key="3">
    <source>
        <dbReference type="RefSeq" id="XP_027342630.1"/>
    </source>
</evidence>
<proteinExistence type="predicted"/>